<evidence type="ECO:0000313" key="2">
    <source>
        <dbReference type="EMBL" id="MEA1303709.1"/>
    </source>
</evidence>
<evidence type="ECO:0000313" key="5">
    <source>
        <dbReference type="Proteomes" id="UP001289581"/>
    </source>
</evidence>
<comment type="caution">
    <text evidence="3">The sequence shown here is derived from an EMBL/GenBank/DDBJ whole genome shotgun (WGS) entry which is preliminary data.</text>
</comment>
<reference evidence="3 4" key="1">
    <citation type="submission" date="2016-12" db="EMBL/GenBank/DDBJ databases">
        <title>Genomic comparison of strains in the 'Actinomyces naeslundii' group.</title>
        <authorList>
            <person name="Mughal S.R."/>
            <person name="Do T."/>
            <person name="Gilbert S.C."/>
            <person name="Witherden E.A."/>
            <person name="Didelot X."/>
            <person name="Beighton D."/>
        </authorList>
    </citation>
    <scope>NUCLEOTIDE SEQUENCE [LARGE SCALE GENOMIC DNA]</scope>
    <source>
        <strain evidence="3 4">S24V</strain>
    </source>
</reference>
<keyword evidence="5" id="KW-1185">Reference proteome</keyword>
<dbReference type="Proteomes" id="UP001289581">
    <property type="component" value="Unassembled WGS sequence"/>
</dbReference>
<dbReference type="AlphaFoldDB" id="A0A120KPZ8"/>
<dbReference type="EMBL" id="JAMZMF010000008">
    <property type="protein sequence ID" value="MDR0177600.1"/>
    <property type="molecule type" value="Genomic_DNA"/>
</dbReference>
<dbReference type="EMBL" id="JAXBCZ010000001">
    <property type="protein sequence ID" value="MEA1303709.1"/>
    <property type="molecule type" value="Genomic_DNA"/>
</dbReference>
<sequence length="67" mass="7656">MAMTLRLSKEDERLLALLAEEDGVSRQEATIRAIHEVAARRGHEQRVADASARIRNRYAEVLERLGR</sequence>
<name>A0A120KPZ8_9ACTO</name>
<accession>A0A120KPZ8</accession>
<dbReference type="EMBL" id="MSKI01000042">
    <property type="protein sequence ID" value="OLO54106.1"/>
    <property type="molecule type" value="Genomic_DNA"/>
</dbReference>
<reference evidence="1" key="2">
    <citation type="submission" date="2022-06" db="EMBL/GenBank/DDBJ databases">
        <title>Draft Genome Sequences of Three Actinomyces oris Strains, Isolated from Healthy Human Feces.</title>
        <authorList>
            <person name="Ye Y."/>
            <person name="Liu C."/>
            <person name="Zhao J."/>
            <person name="Xu J."/>
            <person name="Huang H."/>
            <person name="Wang B."/>
            <person name="Wei J."/>
            <person name="Jing X."/>
        </authorList>
    </citation>
    <scope>NUCLEOTIDE SEQUENCE</scope>
    <source>
        <strain evidence="1">CNGBCC1803727</strain>
    </source>
</reference>
<gene>
    <name evidence="3" type="ORF">BKH30_04225</name>
    <name evidence="2" type="ORF">QU665_01190</name>
    <name evidence="1" type="ORF">RF687_06520</name>
</gene>
<dbReference type="KEGG" id="aos:AXE84_01545"/>
<reference evidence="2 5" key="3">
    <citation type="submission" date="2023-06" db="EMBL/GenBank/DDBJ databases">
        <title>Actinomyces orist ORNL 0101 HMT-893 genome.</title>
        <authorList>
            <person name="Johnston C.D."/>
            <person name="Chen T."/>
            <person name="Dewhirst F.E."/>
        </authorList>
    </citation>
    <scope>NUCLEOTIDE SEQUENCE [LARGE SCALE GENOMIC DNA]</scope>
    <source>
        <strain evidence="2 5">ORNL 0101</strain>
    </source>
</reference>
<evidence type="ECO:0000313" key="1">
    <source>
        <dbReference type="EMBL" id="MDR0177600.1"/>
    </source>
</evidence>
<evidence type="ECO:0000313" key="3">
    <source>
        <dbReference type="EMBL" id="OLO54106.1"/>
    </source>
</evidence>
<dbReference type="Proteomes" id="UP001230065">
    <property type="component" value="Unassembled WGS sequence"/>
</dbReference>
<evidence type="ECO:0000313" key="4">
    <source>
        <dbReference type="Proteomes" id="UP000186855"/>
    </source>
</evidence>
<protein>
    <submittedName>
        <fullName evidence="3">CopG family transcriptional regulator</fullName>
    </submittedName>
</protein>
<dbReference type="RefSeq" id="WP_009394702.1">
    <property type="nucleotide sequence ID" value="NZ_CAUQNZ010000002.1"/>
</dbReference>
<organism evidence="3 4">
    <name type="scientific">Actinomyces oris</name>
    <dbReference type="NCBI Taxonomy" id="544580"/>
    <lineage>
        <taxon>Bacteria</taxon>
        <taxon>Bacillati</taxon>
        <taxon>Actinomycetota</taxon>
        <taxon>Actinomycetes</taxon>
        <taxon>Actinomycetales</taxon>
        <taxon>Actinomycetaceae</taxon>
        <taxon>Actinomyces</taxon>
    </lineage>
</organism>
<dbReference type="Proteomes" id="UP000186855">
    <property type="component" value="Unassembled WGS sequence"/>
</dbReference>
<proteinExistence type="predicted"/>